<reference evidence="2 3" key="1">
    <citation type="journal article" date="2021" name="Elife">
        <title>Chloroplast acquisition without the gene transfer in kleptoplastic sea slugs, Plakobranchus ocellatus.</title>
        <authorList>
            <person name="Maeda T."/>
            <person name="Takahashi S."/>
            <person name="Yoshida T."/>
            <person name="Shimamura S."/>
            <person name="Takaki Y."/>
            <person name="Nagai Y."/>
            <person name="Toyoda A."/>
            <person name="Suzuki Y."/>
            <person name="Arimoto A."/>
            <person name="Ishii H."/>
            <person name="Satoh N."/>
            <person name="Nishiyama T."/>
            <person name="Hasebe M."/>
            <person name="Maruyama T."/>
            <person name="Minagawa J."/>
            <person name="Obokata J."/>
            <person name="Shigenobu S."/>
        </authorList>
    </citation>
    <scope>NUCLEOTIDE SEQUENCE [LARGE SCALE GENOMIC DNA]</scope>
</reference>
<feature type="region of interest" description="Disordered" evidence="1">
    <location>
        <begin position="48"/>
        <end position="73"/>
    </location>
</feature>
<evidence type="ECO:0000313" key="3">
    <source>
        <dbReference type="Proteomes" id="UP000735302"/>
    </source>
</evidence>
<evidence type="ECO:0000256" key="1">
    <source>
        <dbReference type="SAM" id="MobiDB-lite"/>
    </source>
</evidence>
<evidence type="ECO:0000313" key="2">
    <source>
        <dbReference type="EMBL" id="GFO08686.1"/>
    </source>
</evidence>
<organism evidence="2 3">
    <name type="scientific">Plakobranchus ocellatus</name>
    <dbReference type="NCBI Taxonomy" id="259542"/>
    <lineage>
        <taxon>Eukaryota</taxon>
        <taxon>Metazoa</taxon>
        <taxon>Spiralia</taxon>
        <taxon>Lophotrochozoa</taxon>
        <taxon>Mollusca</taxon>
        <taxon>Gastropoda</taxon>
        <taxon>Heterobranchia</taxon>
        <taxon>Euthyneura</taxon>
        <taxon>Panpulmonata</taxon>
        <taxon>Sacoglossa</taxon>
        <taxon>Placobranchoidea</taxon>
        <taxon>Plakobranchidae</taxon>
        <taxon>Plakobranchus</taxon>
    </lineage>
</organism>
<keyword evidence="3" id="KW-1185">Reference proteome</keyword>
<proteinExistence type="predicted"/>
<sequence length="73" mass="8342">MENICMRYARNWYHSLPLNMPAKDPRFKMARQEHVTMQMLTQQLHYSDTVGASVGGSKSSNTRSPTPLKTSVQ</sequence>
<gene>
    <name evidence="2" type="ORF">PoB_003519100</name>
</gene>
<dbReference type="AlphaFoldDB" id="A0AAV4AQ27"/>
<name>A0AAV4AQ27_9GAST</name>
<protein>
    <submittedName>
        <fullName evidence="2">Uncharacterized protein</fullName>
    </submittedName>
</protein>
<comment type="caution">
    <text evidence="2">The sequence shown here is derived from an EMBL/GenBank/DDBJ whole genome shotgun (WGS) entry which is preliminary data.</text>
</comment>
<accession>A0AAV4AQ27</accession>
<dbReference type="EMBL" id="BLXT01003974">
    <property type="protein sequence ID" value="GFO08686.1"/>
    <property type="molecule type" value="Genomic_DNA"/>
</dbReference>
<dbReference type="Proteomes" id="UP000735302">
    <property type="component" value="Unassembled WGS sequence"/>
</dbReference>
<feature type="compositionally biased region" description="Polar residues" evidence="1">
    <location>
        <begin position="56"/>
        <end position="73"/>
    </location>
</feature>